<gene>
    <name evidence="2 3" type="primary">larC</name>
    <name evidence="3" type="ORF">FWJ32_04715</name>
</gene>
<dbReference type="Gene3D" id="3.10.20.300">
    <property type="entry name" value="mk0293 like domain"/>
    <property type="match status" value="1"/>
</dbReference>
<dbReference type="HAMAP" id="MF_01074">
    <property type="entry name" value="LarC"/>
    <property type="match status" value="1"/>
</dbReference>
<comment type="caution">
    <text evidence="3">The sequence shown here is derived from an EMBL/GenBank/DDBJ whole genome shotgun (WGS) entry which is preliminary data.</text>
</comment>
<dbReference type="Proteomes" id="UP000322976">
    <property type="component" value="Unassembled WGS sequence"/>
</dbReference>
<dbReference type="GO" id="GO:0016829">
    <property type="term" value="F:lyase activity"/>
    <property type="evidence" value="ECO:0007669"/>
    <property type="project" value="UniProtKB-UniRule"/>
</dbReference>
<protein>
    <recommendedName>
        <fullName evidence="2">Pyridinium-3,5-bisthiocarboxylic acid mononucleotide nickel insertion protein</fullName>
        <shortName evidence="2">P2TMN nickel insertion protein</shortName>
        <ecNumber evidence="2">4.99.1.12</ecNumber>
    </recommendedName>
    <alternativeName>
        <fullName evidence="2">Nickel-pincer cofactor biosynthesis protein LarC</fullName>
    </alternativeName>
</protein>
<comment type="similarity">
    <text evidence="2">Belongs to the LarC family.</text>
</comment>
<dbReference type="Pfam" id="PF01969">
    <property type="entry name" value="Ni_insertion"/>
    <property type="match status" value="1"/>
</dbReference>
<dbReference type="GO" id="GO:0016151">
    <property type="term" value="F:nickel cation binding"/>
    <property type="evidence" value="ECO:0007669"/>
    <property type="project" value="UniProtKB-UniRule"/>
</dbReference>
<dbReference type="EMBL" id="VTPS01000005">
    <property type="protein sequence ID" value="TZE82584.1"/>
    <property type="molecule type" value="Genomic_DNA"/>
</dbReference>
<dbReference type="AlphaFoldDB" id="A0A5D8QEH8"/>
<dbReference type="InterPro" id="IPR002822">
    <property type="entry name" value="Ni_insertion"/>
</dbReference>
<organism evidence="3 4">
    <name type="scientific">Calorimonas adulescens</name>
    <dbReference type="NCBI Taxonomy" id="2606906"/>
    <lineage>
        <taxon>Bacteria</taxon>
        <taxon>Bacillati</taxon>
        <taxon>Bacillota</taxon>
        <taxon>Clostridia</taxon>
        <taxon>Thermoanaerobacterales</taxon>
        <taxon>Thermoanaerobacteraceae</taxon>
        <taxon>Calorimonas</taxon>
    </lineage>
</organism>
<dbReference type="RefSeq" id="WP_149544823.1">
    <property type="nucleotide sequence ID" value="NZ_VTPS01000005.1"/>
</dbReference>
<keyword evidence="1 2" id="KW-0533">Nickel</keyword>
<dbReference type="PANTHER" id="PTHR36566:SF1">
    <property type="entry name" value="PYRIDINIUM-3,5-BISTHIOCARBOXYLIC ACID MONONUCLEOTIDE NICKEL INSERTION PROTEIN"/>
    <property type="match status" value="1"/>
</dbReference>
<dbReference type="EC" id="4.99.1.12" evidence="2"/>
<dbReference type="Gene3D" id="3.30.70.1380">
    <property type="entry name" value="Transcriptional regulatory protein pf0864 domain like"/>
    <property type="match status" value="1"/>
</dbReference>
<sequence>MKILYFDCFSGISGDMTISSLLSLTGEREKFLKRLEGIALHDYDAEITEVVKKGIHALGFKVSYDERHHHQRNLNDIYEIIDNSELENREKELAREIFKNLGRAESKVHNVSLEEVHFHEVGAVDSIIDVVGTSILINMVKPDRIVFSPVPVGGGYIQAAHCRLPVPAPATAELLKGIPVYDNGIRSELVTPTGAAIVKTLADEFGGMPSMVVKNTGYGSGEKDLEVPNILRTFLGEAAGYERDQVYLLETNIDDMNPESYEYVIDRLFAEGALDVFIQPVIMKKSRPAAVLSVICKREDIIKVEEIVFRETTSFGIRKLLVDRSKLKREIRTVETEYGPVNIKYGYIDGETVKAVPEYEDVKRVAQKAGRPFNAIYSEILALMRD</sequence>
<reference evidence="3 4" key="1">
    <citation type="submission" date="2019-08" db="EMBL/GenBank/DDBJ databases">
        <title>Calorimonas adulescens gen. nov., sp. nov., an anaerobic thermophilic bacterium from Sakhalin hot spring.</title>
        <authorList>
            <person name="Khomyakova M.A."/>
            <person name="Merkel A.Y."/>
            <person name="Novikov A."/>
            <person name="Bonch-Osmolovskaya E.A."/>
            <person name="Slobodkin A.I."/>
        </authorList>
    </citation>
    <scope>NUCLEOTIDE SEQUENCE [LARGE SCALE GENOMIC DNA]</scope>
    <source>
        <strain evidence="3 4">A05MB</strain>
    </source>
</reference>
<evidence type="ECO:0000256" key="2">
    <source>
        <dbReference type="HAMAP-Rule" id="MF_01074"/>
    </source>
</evidence>
<comment type="function">
    <text evidence="2">Involved in the biosynthesis of a nickel-pincer cofactor ((SCS)Ni(II) pincer complex). Binds Ni(2+), and functions in nickel delivery to pyridinium-3,5-bisthiocarboxylic acid mononucleotide (P2TMN), to form the mature cofactor. Is thus probably required for the activation of nickel-pincer cofactor-dependent enzymes.</text>
</comment>
<accession>A0A5D8QEH8</accession>
<keyword evidence="2" id="KW-0456">Lyase</keyword>
<comment type="catalytic activity">
    <reaction evidence="2">
        <text>Ni(II)-pyridinium-3,5-bisthiocarboxylate mononucleotide = pyridinium-3,5-bisthiocarboxylate mononucleotide + Ni(2+)</text>
        <dbReference type="Rhea" id="RHEA:54784"/>
        <dbReference type="ChEBI" id="CHEBI:49786"/>
        <dbReference type="ChEBI" id="CHEBI:137372"/>
        <dbReference type="ChEBI" id="CHEBI:137373"/>
        <dbReference type="EC" id="4.99.1.12"/>
    </reaction>
</comment>
<name>A0A5D8QEH8_9THEO</name>
<dbReference type="GO" id="GO:0051604">
    <property type="term" value="P:protein maturation"/>
    <property type="evidence" value="ECO:0007669"/>
    <property type="project" value="UniProtKB-UniRule"/>
</dbReference>
<evidence type="ECO:0000313" key="4">
    <source>
        <dbReference type="Proteomes" id="UP000322976"/>
    </source>
</evidence>
<evidence type="ECO:0000313" key="3">
    <source>
        <dbReference type="EMBL" id="TZE82584.1"/>
    </source>
</evidence>
<proteinExistence type="inferred from homology"/>
<dbReference type="PANTHER" id="PTHR36566">
    <property type="entry name" value="NICKEL INSERTION PROTEIN-RELATED"/>
    <property type="match status" value="1"/>
</dbReference>
<keyword evidence="4" id="KW-1185">Reference proteome</keyword>
<evidence type="ECO:0000256" key="1">
    <source>
        <dbReference type="ARBA" id="ARBA00022596"/>
    </source>
</evidence>
<dbReference type="NCBIfam" id="TIGR00299">
    <property type="entry name" value="nickel pincer cofactor biosynthesis protein LarC"/>
    <property type="match status" value="1"/>
</dbReference>